<dbReference type="Proteomes" id="UP000236075">
    <property type="component" value="Unassembled WGS sequence"/>
</dbReference>
<comment type="caution">
    <text evidence="1">The sequence shown here is derived from an EMBL/GenBank/DDBJ whole genome shotgun (WGS) entry which is preliminary data.</text>
</comment>
<proteinExistence type="predicted"/>
<accession>A0AAX0WHX5</accession>
<evidence type="ECO:0000313" key="1">
    <source>
        <dbReference type="EMBL" id="PNC99908.1"/>
    </source>
</evidence>
<protein>
    <submittedName>
        <fullName evidence="1">Uncharacterized protein</fullName>
    </submittedName>
</protein>
<sequence length="226" mass="26835">MSMFPDIKNMVFSKILYFFLFPAVLFPSCRQGMTTVAQPPKPVPVYDMEKLPKASVYIQAEEKIMNLSLQQKQQLASYIIHSANWEKMLKKEFKQVRSGRYQEMLSMVHQDDDSYLNRVIIPYIRLSSKDKDILSLLQNNTYGEAILSRVDIFDLVAENYIEYFPDDKNGWDFLWFYMNMQEEEAPYCEMIKKILIKRHLNRFSYGKKIRDMLGNSPFRRNDGRCL</sequence>
<name>A0AAX0WHX5_9BACT</name>
<gene>
    <name evidence="1" type="ORF">CXT95_10880</name>
</gene>
<dbReference type="EMBL" id="PJLB01000012">
    <property type="protein sequence ID" value="PNC99908.1"/>
    <property type="molecule type" value="Genomic_DNA"/>
</dbReference>
<organism evidence="1 2">
    <name type="scientific">Akkermansia muciniphila</name>
    <dbReference type="NCBI Taxonomy" id="239935"/>
    <lineage>
        <taxon>Bacteria</taxon>
        <taxon>Pseudomonadati</taxon>
        <taxon>Verrucomicrobiota</taxon>
        <taxon>Verrucomicrobiia</taxon>
        <taxon>Verrucomicrobiales</taxon>
        <taxon>Akkermansiaceae</taxon>
        <taxon>Akkermansia</taxon>
    </lineage>
</organism>
<reference evidence="1 2" key="1">
    <citation type="journal article" date="2017" name="BMC Genomics">
        <title>Genome sequencing of 39 Akkermansia muciniphila isolates reveals its population structure, genomic and functional diverisity, and global distribution in mammalian gut microbiotas.</title>
        <authorList>
            <person name="Guo X."/>
            <person name="Li S."/>
            <person name="Zhang J."/>
            <person name="Wu F."/>
            <person name="Li X."/>
            <person name="Wu D."/>
            <person name="Zhang M."/>
            <person name="Ou Z."/>
            <person name="Jie Z."/>
            <person name="Yan Q."/>
            <person name="Li P."/>
            <person name="Yi J."/>
            <person name="Peng Y."/>
        </authorList>
    </citation>
    <scope>NUCLEOTIDE SEQUENCE [LARGE SCALE GENOMIC DNA]</scope>
    <source>
        <strain evidence="1 2">GP28</strain>
    </source>
</reference>
<evidence type="ECO:0000313" key="2">
    <source>
        <dbReference type="Proteomes" id="UP000236075"/>
    </source>
</evidence>
<dbReference type="AlphaFoldDB" id="A0AAX0WHX5"/>